<evidence type="ECO:0000256" key="1">
    <source>
        <dbReference type="ARBA" id="ARBA00004629"/>
    </source>
</evidence>
<name>A0ABM1L0R9_GEKJA</name>
<evidence type="ECO:0000256" key="5">
    <source>
        <dbReference type="ARBA" id="ARBA00022776"/>
    </source>
</evidence>
<evidence type="ECO:0000256" key="8">
    <source>
        <dbReference type="ARBA" id="ARBA00023328"/>
    </source>
</evidence>
<dbReference type="PANTHER" id="PTHR15995:SF1">
    <property type="entry name" value="PROTEIN ZWILCH HOMOLOG"/>
    <property type="match status" value="1"/>
</dbReference>
<dbReference type="PANTHER" id="PTHR15995">
    <property type="entry name" value="PROTEIN ZWILCH HOMOLOG"/>
    <property type="match status" value="1"/>
</dbReference>
<evidence type="ECO:0000256" key="6">
    <source>
        <dbReference type="ARBA" id="ARBA00022838"/>
    </source>
</evidence>
<keyword evidence="5 9" id="KW-0498">Mitosis</keyword>
<keyword evidence="6 9" id="KW-0995">Kinetochore</keyword>
<dbReference type="GeneID" id="107121193"/>
<dbReference type="InterPro" id="IPR018247">
    <property type="entry name" value="EF_Hand_1_Ca_BS"/>
</dbReference>
<comment type="function">
    <text evidence="9">Essential component of the mitotic checkpoint, which prevents cells from prematurely exiting mitosis. Required for the assembly of the dynein-dynactin and MAD1-MAD2 complexes onto kinetochores. Its function related to the spindle assembly machinery is proposed to depend on its association in the mitotic RZZ complex.</text>
</comment>
<sequence>MSQNPNVDDLKISHPVPLPPLWVRCDGTDHRQTIWLGAEPLSTGSHVTGITLHTVISSGPLPNKNCSADLKELKESHRRRHGCSGLRTKGFASYKFFEGTLLDSCSLEDTSAPLERNINVEFAWNDVTKILQLPPPTCAVTLKLQMACGAPLSSVYEVSRELQSLLALARGLKTGVTEWRKPSGGKSAVELVQKLLKGLKDEANELMTPNNNESLRNDTATVSCSIKTGFSSREDLDFVEQLWCELWKSVTSYEELVKCFKLILEGLHCGELQASIHKGSNALLRKLIEDYHRGCTETVSLSGDTPIQMLLEIGLDKMKRDYVDYFIGKPLAIFHYKDYFMSTSVDLQEQVRRVQKLHHVLEIADTCMDLLKLDHLNLVVLTQSCVKYYKENPLNEMHVFKLPVKPSFATDLCRNANLELWRVEISSGRGQKEVKTIWQFSSDSPAEHLDRSRTGLLDSTEVCDDLEGTHFATLAECNQVHFFSH</sequence>
<evidence type="ECO:0000313" key="10">
    <source>
        <dbReference type="Proteomes" id="UP000694871"/>
    </source>
</evidence>
<dbReference type="Gene3D" id="1.10.287.1880">
    <property type="match status" value="1"/>
</dbReference>
<evidence type="ECO:0000313" key="11">
    <source>
        <dbReference type="RefSeq" id="XP_015279556.1"/>
    </source>
</evidence>
<dbReference type="Gene3D" id="6.20.270.10">
    <property type="match status" value="1"/>
</dbReference>
<dbReference type="RefSeq" id="XP_015279556.1">
    <property type="nucleotide sequence ID" value="XM_015424070.1"/>
</dbReference>
<organism evidence="10 11">
    <name type="scientific">Gekko japonicus</name>
    <name type="common">Schlegel's Japanese gecko</name>
    <dbReference type="NCBI Taxonomy" id="146911"/>
    <lineage>
        <taxon>Eukaryota</taxon>
        <taxon>Metazoa</taxon>
        <taxon>Chordata</taxon>
        <taxon>Craniata</taxon>
        <taxon>Vertebrata</taxon>
        <taxon>Euteleostomi</taxon>
        <taxon>Lepidosauria</taxon>
        <taxon>Squamata</taxon>
        <taxon>Bifurcata</taxon>
        <taxon>Gekkota</taxon>
        <taxon>Gekkonidae</taxon>
        <taxon>Gekkoninae</taxon>
        <taxon>Gekko</taxon>
    </lineage>
</organism>
<evidence type="ECO:0000256" key="4">
    <source>
        <dbReference type="ARBA" id="ARBA00022618"/>
    </source>
</evidence>
<evidence type="ECO:0000256" key="7">
    <source>
        <dbReference type="ARBA" id="ARBA00023306"/>
    </source>
</evidence>
<keyword evidence="4 9" id="KW-0132">Cell division</keyword>
<comment type="similarity">
    <text evidence="2 9">Belongs to the ZWILCH family.</text>
</comment>
<dbReference type="Gene3D" id="1.20.58.730">
    <property type="match status" value="1"/>
</dbReference>
<evidence type="ECO:0000256" key="3">
    <source>
        <dbReference type="ARBA" id="ARBA00022454"/>
    </source>
</evidence>
<proteinExistence type="inferred from homology"/>
<keyword evidence="7 9" id="KW-0131">Cell cycle</keyword>
<dbReference type="PROSITE" id="PS00018">
    <property type="entry name" value="EF_HAND_1"/>
    <property type="match status" value="1"/>
</dbReference>
<keyword evidence="3 9" id="KW-0158">Chromosome</keyword>
<evidence type="ECO:0000256" key="2">
    <source>
        <dbReference type="ARBA" id="ARBA00009062"/>
    </source>
</evidence>
<accession>A0ABM1L0R9</accession>
<protein>
    <recommendedName>
        <fullName evidence="9">Protein zwilch</fullName>
    </recommendedName>
</protein>
<dbReference type="Pfam" id="PF09817">
    <property type="entry name" value="Zwilch"/>
    <property type="match status" value="1"/>
</dbReference>
<reference evidence="11" key="1">
    <citation type="submission" date="2025-08" db="UniProtKB">
        <authorList>
            <consortium name="RefSeq"/>
        </authorList>
    </citation>
    <scope>IDENTIFICATION</scope>
</reference>
<dbReference type="Proteomes" id="UP000694871">
    <property type="component" value="Unplaced"/>
</dbReference>
<dbReference type="Gene3D" id="6.10.140.520">
    <property type="match status" value="1"/>
</dbReference>
<keyword evidence="10" id="KW-1185">Reference proteome</keyword>
<comment type="subcellular location">
    <subcellularLocation>
        <location evidence="1 9">Chromosome</location>
        <location evidence="1 9">Centromere</location>
        <location evidence="1 9">Kinetochore</location>
    </subcellularLocation>
</comment>
<dbReference type="Gene3D" id="2.20.25.230">
    <property type="match status" value="1"/>
</dbReference>
<comment type="subunit">
    <text evidence="9">Component of the RZZ complex.</text>
</comment>
<dbReference type="InterPro" id="IPR018630">
    <property type="entry name" value="Zwilch"/>
</dbReference>
<evidence type="ECO:0000256" key="9">
    <source>
        <dbReference type="RuleBase" id="RU369076"/>
    </source>
</evidence>
<gene>
    <name evidence="11" type="primary">ZWILCH</name>
</gene>
<keyword evidence="8 9" id="KW-0137">Centromere</keyword>